<dbReference type="STRING" id="255247.ABE41_007070"/>
<dbReference type="EMBL" id="CP016761">
    <property type="protein sequence ID" value="ANX11766.1"/>
    <property type="molecule type" value="Genomic_DNA"/>
</dbReference>
<evidence type="ECO:0000313" key="1">
    <source>
        <dbReference type="EMBL" id="ANX11766.1"/>
    </source>
</evidence>
<dbReference type="Proteomes" id="UP000077412">
    <property type="component" value="Chromosome"/>
</dbReference>
<dbReference type="AlphaFoldDB" id="A0A1B1Z2S7"/>
<name>A0A1B1Z2S7_9BACL</name>
<accession>A0A1B1Z2S7</accession>
<reference evidence="1 2" key="1">
    <citation type="submission" date="2016-08" db="EMBL/GenBank/DDBJ databases">
        <title>Complete genome sequence of Fictibacillus arsenicus G25-54, a strain with toxicity to nematodes and a potential arsenic-resistance activity.</title>
        <authorList>
            <person name="Zheng Z."/>
        </authorList>
    </citation>
    <scope>NUCLEOTIDE SEQUENCE [LARGE SCALE GENOMIC DNA]</scope>
    <source>
        <strain evidence="1 2">G25-54</strain>
    </source>
</reference>
<organism evidence="1 2">
    <name type="scientific">Fictibacillus arsenicus</name>
    <dbReference type="NCBI Taxonomy" id="255247"/>
    <lineage>
        <taxon>Bacteria</taxon>
        <taxon>Bacillati</taxon>
        <taxon>Bacillota</taxon>
        <taxon>Bacilli</taxon>
        <taxon>Bacillales</taxon>
        <taxon>Fictibacillaceae</taxon>
        <taxon>Fictibacillus</taxon>
    </lineage>
</organism>
<dbReference type="KEGG" id="far:ABE41_007070"/>
<keyword evidence="2" id="KW-1185">Reference proteome</keyword>
<gene>
    <name evidence="1" type="ORF">ABE41_007070</name>
</gene>
<proteinExistence type="predicted"/>
<sequence length="101" mass="11971">MFILIGLAGCNEEKLVRIDFQKGENRSGEHIITDVNQLKSIEEVFRQVKWENAKVQMSRKEDMMLTFFYQYNTNEPERLEGYKIWLNKDKSIEIVNPNGNK</sequence>
<protein>
    <submittedName>
        <fullName evidence="1">Uncharacterized protein</fullName>
    </submittedName>
</protein>
<evidence type="ECO:0000313" key="2">
    <source>
        <dbReference type="Proteomes" id="UP000077412"/>
    </source>
</evidence>